<keyword evidence="1" id="KW-0732">Signal</keyword>
<dbReference type="SUPFAM" id="SSF52266">
    <property type="entry name" value="SGNH hydrolase"/>
    <property type="match status" value="1"/>
</dbReference>
<dbReference type="InterPro" id="IPR036514">
    <property type="entry name" value="SGNH_hydro_sf"/>
</dbReference>
<dbReference type="Proteomes" id="UP000241507">
    <property type="component" value="Chromosome"/>
</dbReference>
<reference evidence="5" key="1">
    <citation type="submission" date="2018-03" db="EMBL/GenBank/DDBJ databases">
        <title>Gramella fulva sp. nov., isolated from a dry surface of tidal flat.</title>
        <authorList>
            <person name="Hwang S.H."/>
            <person name="Hwang W.M."/>
            <person name="Kang K."/>
            <person name="Ahn T.-Y."/>
        </authorList>
    </citation>
    <scope>NUCLEOTIDE SEQUENCE [LARGE SCALE GENOMIC DNA]</scope>
    <source>
        <strain evidence="5">SH35</strain>
    </source>
</reference>
<dbReference type="Gene3D" id="2.60.120.260">
    <property type="entry name" value="Galactose-binding domain-like"/>
    <property type="match status" value="1"/>
</dbReference>
<evidence type="ECO:0000313" key="5">
    <source>
        <dbReference type="Proteomes" id="UP000241507"/>
    </source>
</evidence>
<dbReference type="OrthoDB" id="5624617at2"/>
<dbReference type="EMBL" id="CP028136">
    <property type="protein sequence ID" value="AVR47126.1"/>
    <property type="molecule type" value="Genomic_DNA"/>
</dbReference>
<feature type="domain" description="SGNH hydrolase-type esterase N-terminal" evidence="3">
    <location>
        <begin position="32"/>
        <end position="173"/>
    </location>
</feature>
<dbReference type="Pfam" id="PF14606">
    <property type="entry name" value="Lipase_GDSL_3"/>
    <property type="match status" value="1"/>
</dbReference>
<organism evidence="4 5">
    <name type="scientific">Christiangramia fulva</name>
    <dbReference type="NCBI Taxonomy" id="2126553"/>
    <lineage>
        <taxon>Bacteria</taxon>
        <taxon>Pseudomonadati</taxon>
        <taxon>Bacteroidota</taxon>
        <taxon>Flavobacteriia</taxon>
        <taxon>Flavobacteriales</taxon>
        <taxon>Flavobacteriaceae</taxon>
        <taxon>Christiangramia</taxon>
    </lineage>
</organism>
<dbReference type="RefSeq" id="WP_107013895.1">
    <property type="nucleotide sequence ID" value="NZ_CP028136.1"/>
</dbReference>
<dbReference type="InterPro" id="IPR013830">
    <property type="entry name" value="SGNH_hydro"/>
</dbReference>
<evidence type="ECO:0000259" key="2">
    <source>
        <dbReference type="Pfam" id="PF14606"/>
    </source>
</evidence>
<dbReference type="InterPro" id="IPR032740">
    <property type="entry name" value="GxDLY"/>
</dbReference>
<sequence>MVVRIRKRNFFNLLIALLFLSATSAQESTDYIWYDLAKVYKYGKVSQNTQNPFQRFPDTMQKAVRPEVWSLSLNPAGVTIKFKTQADQIIIKYKVKGKLAFPHMPATGVSGIDLYLKNKMDKWQWVKGTYHFSDTISYNYQLDNSSGKLKEFMLYLPLYATVEGMQIGVSQSNGINIQKSEGSLPMIIYGTSITQGACASRPGNAWTNKLGRKTGIPILNFGFSGNGWLEPEILEYLVQQQARAYILDCLANFDRPSLGPDEAYKRLIYSVAKIRAIHPNTPIIFTDHAGYGDADIYSPRKHAVDRLNKANHKAYELLLAKGDQNLYLLTQQQIGLQSRDFVDGLHPTDGGMEKYAAAYFNLVSEIFNK</sequence>
<keyword evidence="5" id="KW-1185">Reference proteome</keyword>
<evidence type="ECO:0000259" key="3">
    <source>
        <dbReference type="Pfam" id="PF14607"/>
    </source>
</evidence>
<proteinExistence type="predicted"/>
<dbReference type="Gene3D" id="3.40.50.1110">
    <property type="entry name" value="SGNH hydrolase"/>
    <property type="match status" value="1"/>
</dbReference>
<accession>A0A2R3ZA36</accession>
<dbReference type="AlphaFoldDB" id="A0A2R3ZA36"/>
<gene>
    <name evidence="4" type="ORF">C7S20_18760</name>
</gene>
<keyword evidence="4" id="KW-0378">Hydrolase</keyword>
<feature type="signal peptide" evidence="1">
    <location>
        <begin position="1"/>
        <end position="27"/>
    </location>
</feature>
<feature type="domain" description="SGNH hydrolase-type esterase" evidence="2">
    <location>
        <begin position="185"/>
        <end position="362"/>
    </location>
</feature>
<name>A0A2R3ZA36_9FLAO</name>
<evidence type="ECO:0000256" key="1">
    <source>
        <dbReference type="SAM" id="SignalP"/>
    </source>
</evidence>
<dbReference type="Pfam" id="PF14607">
    <property type="entry name" value="GxDLY"/>
    <property type="match status" value="1"/>
</dbReference>
<protein>
    <submittedName>
        <fullName evidence="4">Hydrolase</fullName>
    </submittedName>
</protein>
<feature type="chain" id="PRO_5015329073" evidence="1">
    <location>
        <begin position="28"/>
        <end position="369"/>
    </location>
</feature>
<dbReference type="KEGG" id="grs:C7S20_18760"/>
<evidence type="ECO:0000313" key="4">
    <source>
        <dbReference type="EMBL" id="AVR47126.1"/>
    </source>
</evidence>
<dbReference type="GO" id="GO:0016788">
    <property type="term" value="F:hydrolase activity, acting on ester bonds"/>
    <property type="evidence" value="ECO:0007669"/>
    <property type="project" value="UniProtKB-ARBA"/>
</dbReference>